<reference evidence="2" key="2">
    <citation type="submission" date="2013-10" db="EMBL/GenBank/DDBJ databases">
        <authorList>
            <person name="Aslett M."/>
        </authorList>
    </citation>
    <scope>NUCLEOTIDE SEQUENCE [LARGE SCALE GENOMIC DNA]</scope>
    <source>
        <strain evidence="2">Houghton</strain>
    </source>
</reference>
<evidence type="ECO:0000256" key="1">
    <source>
        <dbReference type="SAM" id="MobiDB-lite"/>
    </source>
</evidence>
<evidence type="ECO:0000313" key="3">
    <source>
        <dbReference type="Proteomes" id="UP000030744"/>
    </source>
</evidence>
<name>U6JXV5_9EIME</name>
<proteinExistence type="predicted"/>
<dbReference type="RefSeq" id="XP_013351431.1">
    <property type="nucleotide sequence ID" value="XM_013495977.1"/>
</dbReference>
<organism evidence="2 3">
    <name type="scientific">Eimeria mitis</name>
    <dbReference type="NCBI Taxonomy" id="44415"/>
    <lineage>
        <taxon>Eukaryota</taxon>
        <taxon>Sar</taxon>
        <taxon>Alveolata</taxon>
        <taxon>Apicomplexa</taxon>
        <taxon>Conoidasida</taxon>
        <taxon>Coccidia</taxon>
        <taxon>Eucoccidiorida</taxon>
        <taxon>Eimeriorina</taxon>
        <taxon>Eimeriidae</taxon>
        <taxon>Eimeria</taxon>
    </lineage>
</organism>
<evidence type="ECO:0000313" key="2">
    <source>
        <dbReference type="EMBL" id="CDJ28857.1"/>
    </source>
</evidence>
<keyword evidence="3" id="KW-1185">Reference proteome</keyword>
<dbReference type="GeneID" id="25375305"/>
<feature type="region of interest" description="Disordered" evidence="1">
    <location>
        <begin position="96"/>
        <end position="147"/>
    </location>
</feature>
<dbReference type="AlphaFoldDB" id="U6JXV5"/>
<dbReference type="VEuPathDB" id="ToxoDB:EMH_0002410"/>
<feature type="compositionally biased region" description="Gly residues" evidence="1">
    <location>
        <begin position="117"/>
        <end position="127"/>
    </location>
</feature>
<reference evidence="2" key="1">
    <citation type="submission" date="2013-10" db="EMBL/GenBank/DDBJ databases">
        <title>Genomic analysis of the causative agents of coccidiosis in chickens.</title>
        <authorList>
            <person name="Reid A.J."/>
            <person name="Blake D."/>
            <person name="Billington K."/>
            <person name="Browne H."/>
            <person name="Dunn M."/>
            <person name="Hung S."/>
            <person name="Kawahara F."/>
            <person name="Miranda-Saavedra D."/>
            <person name="Mourier T."/>
            <person name="Nagra H."/>
            <person name="Otto T.D."/>
            <person name="Rawlings N."/>
            <person name="Sanchez A."/>
            <person name="Sanders M."/>
            <person name="Subramaniam C."/>
            <person name="Tay Y."/>
            <person name="Dear P."/>
            <person name="Doerig C."/>
            <person name="Gruber A."/>
            <person name="Parkinson J."/>
            <person name="Shirley M."/>
            <person name="Wan K.L."/>
            <person name="Berriman M."/>
            <person name="Tomley F."/>
            <person name="Pain A."/>
        </authorList>
    </citation>
    <scope>NUCLEOTIDE SEQUENCE [LARGE SCALE GENOMIC DNA]</scope>
    <source>
        <strain evidence="2">Houghton</strain>
    </source>
</reference>
<dbReference type="EMBL" id="HG681593">
    <property type="protein sequence ID" value="CDJ28857.1"/>
    <property type="molecule type" value="Genomic_DNA"/>
</dbReference>
<accession>U6JXV5</accession>
<gene>
    <name evidence="2" type="ORF">EMH_0002410</name>
</gene>
<feature type="compositionally biased region" description="Basic and acidic residues" evidence="1">
    <location>
        <begin position="134"/>
        <end position="143"/>
    </location>
</feature>
<sequence>MLRSLAFAAAAAYLTISQPELTIAADHHHQGISSPPPYGHGVAGGEGGKSQQHFQPERVKGALVPIAKGSMLVFLSLLSMGLIRLLGGVNRLSSFLTSSKGSKTSAKRGWERPEGVPTGGASSGAAGGSSHRPRLGDGTRRIPDGIGKGCAPPPEGVIIYHAPNPAHALGPEEVAAKIKHFEQLLQYAKECELYGSDSTDLSLGHRLRTLILFDRETRCAGFSADVPLEQIAKFKELFAENEATIRRHFKWVYICT</sequence>
<dbReference type="Proteomes" id="UP000030744">
    <property type="component" value="Unassembled WGS sequence"/>
</dbReference>
<protein>
    <submittedName>
        <fullName evidence="2">Uncharacterized protein</fullName>
    </submittedName>
</protein>